<proteinExistence type="predicted"/>
<dbReference type="Pfam" id="PF10649">
    <property type="entry name" value="DUF2478"/>
    <property type="match status" value="1"/>
</dbReference>
<keyword evidence="2" id="KW-1185">Reference proteome</keyword>
<gene>
    <name evidence="1" type="ORF">DWE98_16325</name>
</gene>
<dbReference type="InterPro" id="IPR018912">
    <property type="entry name" value="DUF2478"/>
</dbReference>
<dbReference type="Proteomes" id="UP000255207">
    <property type="component" value="Unassembled WGS sequence"/>
</dbReference>
<name>A0A370L4E6_9HYPH</name>
<comment type="caution">
    <text evidence="1">The sequence shown here is derived from an EMBL/GenBank/DDBJ whole genome shotgun (WGS) entry which is preliminary data.</text>
</comment>
<evidence type="ECO:0000313" key="2">
    <source>
        <dbReference type="Proteomes" id="UP000255207"/>
    </source>
</evidence>
<accession>A0A370L4E6</accession>
<protein>
    <submittedName>
        <fullName evidence="1">DUF2478 domain-containing protein</fullName>
    </submittedName>
</protein>
<organism evidence="1 2">
    <name type="scientific">Bosea caraganae</name>
    <dbReference type="NCBI Taxonomy" id="2763117"/>
    <lineage>
        <taxon>Bacteria</taxon>
        <taxon>Pseudomonadati</taxon>
        <taxon>Pseudomonadota</taxon>
        <taxon>Alphaproteobacteria</taxon>
        <taxon>Hyphomicrobiales</taxon>
        <taxon>Boseaceae</taxon>
        <taxon>Bosea</taxon>
    </lineage>
</organism>
<dbReference type="EMBL" id="QQTP01000008">
    <property type="protein sequence ID" value="RDJ23709.1"/>
    <property type="molecule type" value="Genomic_DNA"/>
</dbReference>
<evidence type="ECO:0000313" key="1">
    <source>
        <dbReference type="EMBL" id="RDJ23709.1"/>
    </source>
</evidence>
<dbReference type="AlphaFoldDB" id="A0A370L4E6"/>
<reference evidence="2" key="1">
    <citation type="submission" date="2018-07" db="EMBL/GenBank/DDBJ databases">
        <authorList>
            <person name="Safronova V.I."/>
            <person name="Chirak E.R."/>
            <person name="Sazanova A.L."/>
        </authorList>
    </citation>
    <scope>NUCLEOTIDE SEQUENCE [LARGE SCALE GENOMIC DNA]</scope>
    <source>
        <strain evidence="2">RCAM04685</strain>
    </source>
</reference>
<dbReference type="OrthoDB" id="5918880at2"/>
<sequence>MAMLAAIVYPSGFPIDDFMAGLASAMKRRGLRLAGVIQRNSEDCGEGCLSMSLEELASGRHFPISEDRGASSEGCRLDASGLAAAGGAIAEALAGELDLVIVNKFGRQEMLGQGLRQEIAAAAMAGLPVLTAVREDFVPAWREFAGDDWVLLSPDEAAIEGWAAARLGVAA</sequence>